<dbReference type="SFLD" id="SFLDG01070">
    <property type="entry name" value="PLP-dependent"/>
    <property type="match status" value="1"/>
</dbReference>
<keyword evidence="9" id="KW-0663">Pyridoxal phosphate</keyword>
<keyword evidence="16" id="KW-1185">Reference proteome</keyword>
<evidence type="ECO:0000256" key="2">
    <source>
        <dbReference type="ARBA" id="ARBA00001933"/>
    </source>
</evidence>
<dbReference type="PROSITE" id="PS51918">
    <property type="entry name" value="RADICAL_SAM"/>
    <property type="match status" value="1"/>
</dbReference>
<evidence type="ECO:0000256" key="3">
    <source>
        <dbReference type="ARBA" id="ARBA00001966"/>
    </source>
</evidence>
<organism evidence="15 16">
    <name type="scientific">Oceanobacter antarcticus</name>
    <dbReference type="NCBI Taxonomy" id="3133425"/>
    <lineage>
        <taxon>Bacteria</taxon>
        <taxon>Pseudomonadati</taxon>
        <taxon>Pseudomonadota</taxon>
        <taxon>Gammaproteobacteria</taxon>
        <taxon>Oceanospirillales</taxon>
        <taxon>Oceanospirillaceae</taxon>
        <taxon>Oceanobacter</taxon>
    </lineage>
</organism>
<feature type="domain" description="Radical SAM core" evidence="14">
    <location>
        <begin position="106"/>
        <end position="321"/>
    </location>
</feature>
<comment type="caution">
    <text evidence="15">The sequence shown here is derived from an EMBL/GenBank/DDBJ whole genome shotgun (WGS) entry which is preliminary data.</text>
</comment>
<evidence type="ECO:0000256" key="10">
    <source>
        <dbReference type="ARBA" id="ARBA00023004"/>
    </source>
</evidence>
<dbReference type="RefSeq" id="WP_416205514.1">
    <property type="nucleotide sequence ID" value="NZ_JBBKTX010000007.1"/>
</dbReference>
<sequence length="341" mass="38476">MRIIARSAAIEQQDWQQILASAIRSPEQLFAALRLPATDLSARQQAASTFPLLVPEPYLRKMEPGNPDDPLLRQVMPDAEELVAMPGYVTDPLGEQQANVTPGIVHKYNGRLLLLAATGCAVNCRYCFRRHFDYTDNRLSRRQWQTALDYVRDDPSISEVILSGGDPLMLKDDALDELLEAIGHISHVRRLRIHTRLPVVIPQRLTDHLIQQLSASHLSISLVLHINHPNELDALFRQYIQPLRQAGITLLNQSVLLNGVNNRVDTLVNLSQSLFDAGILPYYLHLLDPVTGTHHFDNPEQEALALYRQLHQQLPGYLLPRLVREEAGKAGKSLILMDDNF</sequence>
<reference evidence="15 16" key="1">
    <citation type="submission" date="2024-03" db="EMBL/GenBank/DDBJ databases">
        <title>High-quality draft genome sequence of Oceanobacter sp. wDCs-4.</title>
        <authorList>
            <person name="Dong C."/>
        </authorList>
    </citation>
    <scope>NUCLEOTIDE SEQUENCE [LARGE SCALE GENOMIC DNA]</scope>
    <source>
        <strain evidence="16">wDCs-4</strain>
    </source>
</reference>
<comment type="catalytic activity">
    <reaction evidence="1">
        <text>L-lysine = D-beta-lysine</text>
        <dbReference type="Rhea" id="RHEA:44148"/>
        <dbReference type="ChEBI" id="CHEBI:32551"/>
        <dbReference type="ChEBI" id="CHEBI:84138"/>
    </reaction>
</comment>
<evidence type="ECO:0000256" key="12">
    <source>
        <dbReference type="ARBA" id="ARBA00023235"/>
    </source>
</evidence>
<evidence type="ECO:0000259" key="14">
    <source>
        <dbReference type="PROSITE" id="PS51918"/>
    </source>
</evidence>
<dbReference type="SUPFAM" id="SSF102114">
    <property type="entry name" value="Radical SAM enzymes"/>
    <property type="match status" value="1"/>
</dbReference>
<dbReference type="InterPro" id="IPR007197">
    <property type="entry name" value="rSAM"/>
</dbReference>
<keyword evidence="11" id="KW-0411">Iron-sulfur</keyword>
<gene>
    <name evidence="15" type="primary">epmB</name>
    <name evidence="15" type="ORF">WG929_07265</name>
</gene>
<dbReference type="InterPro" id="IPR003739">
    <property type="entry name" value="Lys_aminomutase/Glu_NH3_mut"/>
</dbReference>
<dbReference type="PIRSF" id="PIRSF004911">
    <property type="entry name" value="DUF160"/>
    <property type="match status" value="1"/>
</dbReference>
<proteinExistence type="inferred from homology"/>
<evidence type="ECO:0000313" key="16">
    <source>
        <dbReference type="Proteomes" id="UP001620597"/>
    </source>
</evidence>
<evidence type="ECO:0000256" key="4">
    <source>
        <dbReference type="ARBA" id="ARBA00008703"/>
    </source>
</evidence>
<keyword evidence="8" id="KW-0479">Metal-binding</keyword>
<dbReference type="Proteomes" id="UP001620597">
    <property type="component" value="Unassembled WGS sequence"/>
</dbReference>
<dbReference type="PANTHER" id="PTHR30538">
    <property type="entry name" value="LYSINE 2,3-AMINOMUTASE-RELATED"/>
    <property type="match status" value="1"/>
</dbReference>
<evidence type="ECO:0000256" key="1">
    <source>
        <dbReference type="ARBA" id="ARBA00001352"/>
    </source>
</evidence>
<name>A0ABW8NH15_9GAMM</name>
<dbReference type="PANTHER" id="PTHR30538:SF1">
    <property type="entry name" value="L-LYSINE 2,3-AMINOMUTASE"/>
    <property type="match status" value="1"/>
</dbReference>
<comment type="similarity">
    <text evidence="4">Belongs to the radical SAM superfamily. KamA family.</text>
</comment>
<evidence type="ECO:0000256" key="5">
    <source>
        <dbReference type="ARBA" id="ARBA00022363"/>
    </source>
</evidence>
<evidence type="ECO:0000256" key="11">
    <source>
        <dbReference type="ARBA" id="ARBA00023014"/>
    </source>
</evidence>
<evidence type="ECO:0000256" key="13">
    <source>
        <dbReference type="ARBA" id="ARBA00030756"/>
    </source>
</evidence>
<dbReference type="InterPro" id="IPR058240">
    <property type="entry name" value="rSAM_sf"/>
</dbReference>
<evidence type="ECO:0000256" key="7">
    <source>
        <dbReference type="ARBA" id="ARBA00022691"/>
    </source>
</evidence>
<dbReference type="CDD" id="cd01335">
    <property type="entry name" value="Radical_SAM"/>
    <property type="match status" value="1"/>
</dbReference>
<evidence type="ECO:0000313" key="15">
    <source>
        <dbReference type="EMBL" id="MFK4752205.1"/>
    </source>
</evidence>
<accession>A0ABW8NH15</accession>
<dbReference type="EMBL" id="JBBKTX010000007">
    <property type="protein sequence ID" value="MFK4752205.1"/>
    <property type="molecule type" value="Genomic_DNA"/>
</dbReference>
<dbReference type="NCBIfam" id="TIGR03821">
    <property type="entry name" value="EFP_modif_epmB"/>
    <property type="match status" value="1"/>
</dbReference>
<evidence type="ECO:0000256" key="8">
    <source>
        <dbReference type="ARBA" id="ARBA00022723"/>
    </source>
</evidence>
<keyword evidence="10" id="KW-0408">Iron</keyword>
<dbReference type="Gene3D" id="3.20.20.70">
    <property type="entry name" value="Aldolase class I"/>
    <property type="match status" value="1"/>
</dbReference>
<protein>
    <recommendedName>
        <fullName evidence="5">L-lysine 2,3-aminomutase</fullName>
    </recommendedName>
    <alternativeName>
        <fullName evidence="13">EF-P post-translational modification enzyme B</fullName>
    </alternativeName>
</protein>
<dbReference type="SFLD" id="SFLDF00314">
    <property type="entry name" value="L-lysine_2_3-aminomutase_(yjeK"/>
    <property type="match status" value="1"/>
</dbReference>
<dbReference type="InterPro" id="IPR013785">
    <property type="entry name" value="Aldolase_TIM"/>
</dbReference>
<keyword evidence="12" id="KW-0413">Isomerase</keyword>
<comment type="cofactor">
    <cofactor evidence="2">
        <name>pyridoxal 5'-phosphate</name>
        <dbReference type="ChEBI" id="CHEBI:597326"/>
    </cofactor>
</comment>
<evidence type="ECO:0000256" key="9">
    <source>
        <dbReference type="ARBA" id="ARBA00022898"/>
    </source>
</evidence>
<dbReference type="SFLD" id="SFLDS00029">
    <property type="entry name" value="Radical_SAM"/>
    <property type="match status" value="1"/>
</dbReference>
<evidence type="ECO:0000256" key="6">
    <source>
        <dbReference type="ARBA" id="ARBA00022485"/>
    </source>
</evidence>
<dbReference type="NCBIfam" id="TIGR00238">
    <property type="entry name" value="KamA family radical SAM protein"/>
    <property type="match status" value="1"/>
</dbReference>
<keyword evidence="7" id="KW-0949">S-adenosyl-L-methionine</keyword>
<keyword evidence="6" id="KW-0004">4Fe-4S</keyword>
<dbReference type="InterPro" id="IPR022462">
    <property type="entry name" value="EpmB"/>
</dbReference>
<dbReference type="Pfam" id="PF04055">
    <property type="entry name" value="Radical_SAM"/>
    <property type="match status" value="1"/>
</dbReference>
<comment type="cofactor">
    <cofactor evidence="3">
        <name>[4Fe-4S] cluster</name>
        <dbReference type="ChEBI" id="CHEBI:49883"/>
    </cofactor>
</comment>